<gene>
    <name evidence="1" type="ORF">SAMN03080606_00002</name>
</gene>
<name>A0A1G5AAH7_9FIRM</name>
<reference evidence="1 2" key="1">
    <citation type="submission" date="2016-10" db="EMBL/GenBank/DDBJ databases">
        <authorList>
            <person name="de Groot N.N."/>
        </authorList>
    </citation>
    <scope>NUCLEOTIDE SEQUENCE [LARGE SCALE GENOMIC DNA]</scope>
    <source>
        <strain evidence="1 2">DSM 18978</strain>
    </source>
</reference>
<dbReference type="EMBL" id="FMUS01000001">
    <property type="protein sequence ID" value="SCX74856.1"/>
    <property type="molecule type" value="Genomic_DNA"/>
</dbReference>
<evidence type="ECO:0000313" key="2">
    <source>
        <dbReference type="Proteomes" id="UP000198636"/>
    </source>
</evidence>
<evidence type="ECO:0000313" key="1">
    <source>
        <dbReference type="EMBL" id="SCX74856.1"/>
    </source>
</evidence>
<keyword evidence="2" id="KW-1185">Reference proteome</keyword>
<dbReference type="STRING" id="1120976.SAMN03080606_00002"/>
<proteinExistence type="predicted"/>
<dbReference type="RefSeq" id="WP_176758785.1">
    <property type="nucleotide sequence ID" value="NZ_FMUS01000001.1"/>
</dbReference>
<dbReference type="Proteomes" id="UP000198636">
    <property type="component" value="Unassembled WGS sequence"/>
</dbReference>
<accession>A0A1G5AAH7</accession>
<sequence>MNKVRFISLATVVLMLFPIVAYGIVNNYINSPIPSIVDDENNPTLTLMHRIYIENFEGGIISIVNTSGVHTTIGTVYRPASFVKDSSDGFWAAHYDKASDGTHSCVTAIGANALHIRTGPNNEYDPSDPHAWTPKQFSVGIKEDYDYAGGQYSNAMIYTSIPGGSNIFGGSSAPFVGNPVKYLTASGTWESLDYYFSGDYTKELPKRLIIEVNKPSTLNGSPDYIEFENWAADDTVGNILQTANGRVLVHYPNGTTKHIADVIQRVQGTGRFSGTEYAEVGRVRAAHPGVICFSTSPRIGYTNNTNLLGGFQFIPANHAKFLNYDLNQNSFIGRDQWGIIAHVGAASEALDDPDYIIDGEISYHPVWEGVAPLFAQYIKPRHIPNNQSNSTYFEVSDDFGTTWNSCPQIQGVTDLSTNSPVAGWTNIRLYLNY</sequence>
<dbReference type="AlphaFoldDB" id="A0A1G5AAH7"/>
<protein>
    <submittedName>
        <fullName evidence="1">Uncharacterized protein</fullName>
    </submittedName>
</protein>
<organism evidence="1 2">
    <name type="scientific">Alkaliphilus peptidifermentans DSM 18978</name>
    <dbReference type="NCBI Taxonomy" id="1120976"/>
    <lineage>
        <taxon>Bacteria</taxon>
        <taxon>Bacillati</taxon>
        <taxon>Bacillota</taxon>
        <taxon>Clostridia</taxon>
        <taxon>Peptostreptococcales</taxon>
        <taxon>Natronincolaceae</taxon>
        <taxon>Alkaliphilus</taxon>
    </lineage>
</organism>